<evidence type="ECO:0000256" key="2">
    <source>
        <dbReference type="ARBA" id="ARBA00022475"/>
    </source>
</evidence>
<evidence type="ECO:0000256" key="13">
    <source>
        <dbReference type="SAM" id="Phobius"/>
    </source>
</evidence>
<dbReference type="STRING" id="1235802.C823_00280"/>
<dbReference type="PANTHER" id="PTHR21248">
    <property type="entry name" value="CARDIOLIPIN SYNTHASE"/>
    <property type="match status" value="1"/>
</dbReference>
<feature type="domain" description="PLD phosphodiesterase" evidence="14">
    <location>
        <begin position="433"/>
        <end position="460"/>
    </location>
</feature>
<evidence type="ECO:0000256" key="1">
    <source>
        <dbReference type="ARBA" id="ARBA00004651"/>
    </source>
</evidence>
<protein>
    <recommendedName>
        <fullName evidence="12">Cardiolipin synthase</fullName>
        <ecNumber evidence="12">2.7.8.-</ecNumber>
    </recommendedName>
</protein>
<evidence type="ECO:0000313" key="15">
    <source>
        <dbReference type="EMBL" id="EMZ37956.1"/>
    </source>
</evidence>
<accession>N2BC49</accession>
<dbReference type="GO" id="GO:0005886">
    <property type="term" value="C:plasma membrane"/>
    <property type="evidence" value="ECO:0007669"/>
    <property type="project" value="UniProtKB-SubCell"/>
</dbReference>
<gene>
    <name evidence="15" type="ORF">C823_00280</name>
</gene>
<comment type="subcellular location">
    <subcellularLocation>
        <location evidence="1">Cell membrane</location>
        <topology evidence="1">Multi-pass membrane protein</topology>
    </subcellularLocation>
</comment>
<dbReference type="PROSITE" id="PS50035">
    <property type="entry name" value="PLD"/>
    <property type="match status" value="2"/>
</dbReference>
<dbReference type="PANTHER" id="PTHR21248:SF22">
    <property type="entry name" value="PHOSPHOLIPASE D"/>
    <property type="match status" value="1"/>
</dbReference>
<dbReference type="eggNOG" id="COG1502">
    <property type="taxonomic scope" value="Bacteria"/>
</dbReference>
<reference evidence="15 16" key="1">
    <citation type="journal article" date="2014" name="Genome Announc.">
        <title>Draft genome sequences of the altered schaedler flora, a defined bacterial community from gnotobiotic mice.</title>
        <authorList>
            <person name="Wannemuehler M.J."/>
            <person name="Overstreet A.M."/>
            <person name="Ward D.V."/>
            <person name="Phillips G.J."/>
        </authorList>
    </citation>
    <scope>NUCLEOTIDE SEQUENCE [LARGE SCALE GENOMIC DNA]</scope>
    <source>
        <strain evidence="15 16">ASF492</strain>
    </source>
</reference>
<dbReference type="CDD" id="cd09160">
    <property type="entry name" value="PLDc_SMU_988_like_2"/>
    <property type="match status" value="1"/>
</dbReference>
<dbReference type="EMBL" id="AQFT01000009">
    <property type="protein sequence ID" value="EMZ37956.1"/>
    <property type="molecule type" value="Genomic_DNA"/>
</dbReference>
<evidence type="ECO:0000256" key="7">
    <source>
        <dbReference type="ARBA" id="ARBA00022989"/>
    </source>
</evidence>
<keyword evidence="8" id="KW-0443">Lipid metabolism</keyword>
<evidence type="ECO:0000256" key="4">
    <source>
        <dbReference type="ARBA" id="ARBA00022679"/>
    </source>
</evidence>
<dbReference type="GO" id="GO:0032049">
    <property type="term" value="P:cardiolipin biosynthetic process"/>
    <property type="evidence" value="ECO:0007669"/>
    <property type="project" value="UniProtKB-UniRule"/>
</dbReference>
<dbReference type="SUPFAM" id="SSF56024">
    <property type="entry name" value="Phospholipase D/nuclease"/>
    <property type="match status" value="2"/>
</dbReference>
<keyword evidence="16" id="KW-1185">Reference proteome</keyword>
<sequence length="520" mass="60467">MVLILQALRIIRKAVQKLFSRLFVVALGIILQIAWMFLVLYQFSAQNAFINIIVTAVGILTAFYVISRPFNPAAKLAWTVVLLTVPLLGVIIYFVFGRPELTKHAREGMEAVNLGIEVHLKQDAQVQKHIKETDMNILRQSEYILRQAKFPVYEHSQTKYYPCGEQMFEDMLDAIDRAEHFIFLEYFIISPGVMFDRLLKALEQKVRQGVDVRLIYDDIGCVATLPVDFVRYMETIGIRCAVFNRFWPILSIVMNNRDHRKILVVDGIWGFTGGINIADEYINEKVRFGYWKDTGICVKGEAVWNFTAMFLEMWDYIRNEKDDCLKYRPVLPEYRTQEHGFVQPYGDTPLDRENVGENVYLNMISKAKHYLYIYTPYLIIDQEMQTALCNAAKSGVDVRLVTPGIPDKKMIFLMTRSNYKVLLESGIKIYEYTPGFIHAKCFLCDDETAAVGSINLDYRSLYLHFECGVWMYRSEAVMQLKEDMEQTFACSHQILKEEWKEPNFFLWVVQTVLKLFAPLL</sequence>
<dbReference type="Pfam" id="PF13091">
    <property type="entry name" value="PLDc_2"/>
    <property type="match status" value="2"/>
</dbReference>
<evidence type="ECO:0000313" key="16">
    <source>
        <dbReference type="Proteomes" id="UP000012589"/>
    </source>
</evidence>
<keyword evidence="9 13" id="KW-0472">Membrane</keyword>
<keyword evidence="4" id="KW-0808">Transferase</keyword>
<dbReference type="HOGENOM" id="CLU_038053_1_2_9"/>
<comment type="caution">
    <text evidence="15">The sequence shown here is derived from an EMBL/GenBank/DDBJ whole genome shotgun (WGS) entry which is preliminary data.</text>
</comment>
<keyword evidence="6" id="KW-0677">Repeat</keyword>
<dbReference type="Proteomes" id="UP000012589">
    <property type="component" value="Unassembled WGS sequence"/>
</dbReference>
<evidence type="ECO:0000256" key="10">
    <source>
        <dbReference type="ARBA" id="ARBA00023209"/>
    </source>
</evidence>
<keyword evidence="10" id="KW-0594">Phospholipid biosynthesis</keyword>
<keyword evidence="2" id="KW-1003">Cell membrane</keyword>
<keyword evidence="11" id="KW-1208">Phospholipid metabolism</keyword>
<dbReference type="Pfam" id="PF13396">
    <property type="entry name" value="PLDc_N"/>
    <property type="match status" value="1"/>
</dbReference>
<evidence type="ECO:0000256" key="11">
    <source>
        <dbReference type="ARBA" id="ARBA00023264"/>
    </source>
</evidence>
<feature type="domain" description="PLD phosphodiesterase" evidence="14">
    <location>
        <begin position="254"/>
        <end position="281"/>
    </location>
</feature>
<evidence type="ECO:0000256" key="5">
    <source>
        <dbReference type="ARBA" id="ARBA00022692"/>
    </source>
</evidence>
<evidence type="ECO:0000256" key="8">
    <source>
        <dbReference type="ARBA" id="ARBA00023098"/>
    </source>
</evidence>
<keyword evidence="7 13" id="KW-1133">Transmembrane helix</keyword>
<proteinExistence type="predicted"/>
<dbReference type="SMART" id="SM00155">
    <property type="entry name" value="PLDc"/>
    <property type="match status" value="2"/>
</dbReference>
<dbReference type="InterPro" id="IPR027379">
    <property type="entry name" value="CLS_N"/>
</dbReference>
<evidence type="ECO:0000259" key="14">
    <source>
        <dbReference type="PROSITE" id="PS50035"/>
    </source>
</evidence>
<feature type="transmembrane region" description="Helical" evidence="13">
    <location>
        <begin position="21"/>
        <end position="43"/>
    </location>
</feature>
<dbReference type="GO" id="GO:0008808">
    <property type="term" value="F:cardiolipin synthase activity"/>
    <property type="evidence" value="ECO:0007669"/>
    <property type="project" value="UniProtKB-UniRule"/>
</dbReference>
<dbReference type="NCBIfam" id="TIGR04265">
    <property type="entry name" value="bac_cardiolipin"/>
    <property type="match status" value="1"/>
</dbReference>
<evidence type="ECO:0000256" key="12">
    <source>
        <dbReference type="NCBIfam" id="TIGR04265"/>
    </source>
</evidence>
<dbReference type="EC" id="2.7.8.-" evidence="12"/>
<feature type="transmembrane region" description="Helical" evidence="13">
    <location>
        <begin position="76"/>
        <end position="96"/>
    </location>
</feature>
<keyword evidence="3" id="KW-0444">Lipid biosynthesis</keyword>
<dbReference type="InterPro" id="IPR025202">
    <property type="entry name" value="PLD-like_dom"/>
</dbReference>
<dbReference type="InterPro" id="IPR001736">
    <property type="entry name" value="PLipase_D/transphosphatidylase"/>
</dbReference>
<dbReference type="CDD" id="cd09154">
    <property type="entry name" value="PLDc_SMU_988_like_1"/>
    <property type="match status" value="1"/>
</dbReference>
<evidence type="ECO:0000256" key="3">
    <source>
        <dbReference type="ARBA" id="ARBA00022516"/>
    </source>
</evidence>
<organism evidence="15 16">
    <name type="scientific">Eubacterium plexicaudatum ASF492</name>
    <dbReference type="NCBI Taxonomy" id="1235802"/>
    <lineage>
        <taxon>Bacteria</taxon>
        <taxon>Bacillati</taxon>
        <taxon>Bacillota</taxon>
        <taxon>Clostridia</taxon>
        <taxon>Eubacteriales</taxon>
        <taxon>Eubacteriaceae</taxon>
        <taxon>Eubacterium</taxon>
    </lineage>
</organism>
<evidence type="ECO:0000256" key="6">
    <source>
        <dbReference type="ARBA" id="ARBA00022737"/>
    </source>
</evidence>
<dbReference type="Gene3D" id="3.30.870.10">
    <property type="entry name" value="Endonuclease Chain A"/>
    <property type="match status" value="2"/>
</dbReference>
<dbReference type="InterPro" id="IPR022924">
    <property type="entry name" value="Cardiolipin_synthase"/>
</dbReference>
<keyword evidence="5 13" id="KW-0812">Transmembrane</keyword>
<evidence type="ECO:0000256" key="9">
    <source>
        <dbReference type="ARBA" id="ARBA00023136"/>
    </source>
</evidence>
<name>N2BC49_9FIRM</name>
<dbReference type="PATRIC" id="fig|1235802.3.peg.293"/>
<feature type="transmembrane region" description="Helical" evidence="13">
    <location>
        <begin position="49"/>
        <end position="67"/>
    </location>
</feature>
<dbReference type="AlphaFoldDB" id="N2BC49"/>